<protein>
    <submittedName>
        <fullName evidence="1">Uncharacterized protein</fullName>
    </submittedName>
</protein>
<keyword evidence="2" id="KW-1185">Reference proteome</keyword>
<reference evidence="1 2" key="1">
    <citation type="submission" date="2018-06" db="EMBL/GenBank/DDBJ databases">
        <authorList>
            <person name="Tortosa P."/>
        </authorList>
    </citation>
    <scope>NUCLEOTIDE SEQUENCE [LARGE SCALE GENOMIC DNA]</scope>
    <source>
        <strain evidence="1 2">MDI222</strain>
    </source>
</reference>
<accession>A0ABN5NQU7</accession>
<gene>
    <name evidence="1" type="ORF">DQM28_05135</name>
</gene>
<evidence type="ECO:0000313" key="1">
    <source>
        <dbReference type="EMBL" id="AXR63701.1"/>
    </source>
</evidence>
<evidence type="ECO:0000313" key="2">
    <source>
        <dbReference type="Proteomes" id="UP000258889"/>
    </source>
</evidence>
<dbReference type="EMBL" id="CP030144">
    <property type="protein sequence ID" value="AXR63701.1"/>
    <property type="molecule type" value="Genomic_DNA"/>
</dbReference>
<sequence>MIFILLESTSKTIYNIIYTMMFLVQHSDFQMKNILRRRLVLKFFKSAVDKTYLQCADYNKMETFILKFVILSKNKFYNYFPTDTIRAQ</sequence>
<proteinExistence type="predicted"/>
<dbReference type="Proteomes" id="UP000258889">
    <property type="component" value="Chromosome i"/>
</dbReference>
<name>A0ABN5NQU7_9LEPT</name>
<reference evidence="1 2" key="2">
    <citation type="submission" date="2018-09" db="EMBL/GenBank/DDBJ databases">
        <title>Complete Genome sequences of three Leptospira mayottensis isolates obtained from Tenrecid mammals endemic to the Malagasy region.</title>
        <authorList>
            <person name="Cordonin C."/>
            <person name="Toty C."/>
        </authorList>
    </citation>
    <scope>NUCLEOTIDE SEQUENCE [LARGE SCALE GENOMIC DNA]</scope>
    <source>
        <strain evidence="1 2">MDI222</strain>
    </source>
</reference>
<organism evidence="1 2">
    <name type="scientific">Leptospira mayottensis</name>
    <dbReference type="NCBI Taxonomy" id="1137606"/>
    <lineage>
        <taxon>Bacteria</taxon>
        <taxon>Pseudomonadati</taxon>
        <taxon>Spirochaetota</taxon>
        <taxon>Spirochaetia</taxon>
        <taxon>Leptospirales</taxon>
        <taxon>Leptospiraceae</taxon>
        <taxon>Leptospira</taxon>
    </lineage>
</organism>